<dbReference type="RefSeq" id="WP_234249792.1">
    <property type="nucleotide sequence ID" value="NZ_JABFTQ010000001.1"/>
</dbReference>
<reference evidence="3 4" key="1">
    <citation type="journal article" date="2021" name="Front. Microbiol.">
        <title>Aerobic Denitrification and Heterotrophic Sulfur Oxidation in the Genus Halomonas Revealed by Six Novel Species Characterizations and Genome-Based Analysis.</title>
        <authorList>
            <person name="Wang L."/>
            <person name="Shao Z."/>
        </authorList>
    </citation>
    <scope>NUCLEOTIDE SEQUENCE [LARGE SCALE GENOMIC DNA]</scope>
    <source>
        <strain evidence="3 4">MCCC 1A05748</strain>
    </source>
</reference>
<name>A0ABS9B043_9GAMM</name>
<gene>
    <name evidence="3" type="ORF">HOP60_01310</name>
</gene>
<accession>A0ABS9B043</accession>
<organism evidence="3 4">
    <name type="scientific">Billgrantia desiderata</name>
    <dbReference type="NCBI Taxonomy" id="52021"/>
    <lineage>
        <taxon>Bacteria</taxon>
        <taxon>Pseudomonadati</taxon>
        <taxon>Pseudomonadota</taxon>
        <taxon>Gammaproteobacteria</taxon>
        <taxon>Oceanospirillales</taxon>
        <taxon>Halomonadaceae</taxon>
        <taxon>Billgrantia</taxon>
    </lineage>
</organism>
<feature type="coiled-coil region" evidence="1">
    <location>
        <begin position="116"/>
        <end position="174"/>
    </location>
</feature>
<evidence type="ECO:0000256" key="1">
    <source>
        <dbReference type="SAM" id="Coils"/>
    </source>
</evidence>
<evidence type="ECO:0000313" key="4">
    <source>
        <dbReference type="Proteomes" id="UP001320154"/>
    </source>
</evidence>
<keyword evidence="4" id="KW-1185">Reference proteome</keyword>
<proteinExistence type="predicted"/>
<feature type="region of interest" description="Disordered" evidence="2">
    <location>
        <begin position="214"/>
        <end position="238"/>
    </location>
</feature>
<protein>
    <submittedName>
        <fullName evidence="3">Uncharacterized protein</fullName>
    </submittedName>
</protein>
<dbReference type="Proteomes" id="UP001320154">
    <property type="component" value="Unassembled WGS sequence"/>
</dbReference>
<comment type="caution">
    <text evidence="3">The sequence shown here is derived from an EMBL/GenBank/DDBJ whole genome shotgun (WGS) entry which is preliminary data.</text>
</comment>
<dbReference type="EMBL" id="JABFTQ010000001">
    <property type="protein sequence ID" value="MCE8045365.1"/>
    <property type="molecule type" value="Genomic_DNA"/>
</dbReference>
<keyword evidence="1" id="KW-0175">Coiled coil</keyword>
<evidence type="ECO:0000256" key="2">
    <source>
        <dbReference type="SAM" id="MobiDB-lite"/>
    </source>
</evidence>
<evidence type="ECO:0000313" key="3">
    <source>
        <dbReference type="EMBL" id="MCE8045365.1"/>
    </source>
</evidence>
<sequence length="337" mass="37166">MSTTNAANLATTITRQAARREAITQRLAILAETETRECLEQAEALERDAAEKLWRAFAPTEQWGAVPDVEEIRAAADRRIPRGQDSQGHDRDGYFNACRASLEQATAQVAEWAEAWQAEAEEREALEAERAELESRGHDVPATRQGLEEMAEAIAAQRAELERVNRALEALDTNEATPGAATELAAAQLRVDEVAAAAALGEADEAEQRAAATALAKVRQRASNPQEARKHSEAARRGLERKAEELAAGIDHLQQARWEVEADFYEAEWKKAEGRLVALLEGDTLAKTMHQLRESRNAYSRAYRSAYGSAPTIVGKDHLEISGPLLTHHGLRWPLRV</sequence>
<feature type="compositionally biased region" description="Basic and acidic residues" evidence="2">
    <location>
        <begin position="227"/>
        <end position="238"/>
    </location>
</feature>